<dbReference type="EMBL" id="ML145085">
    <property type="protein sequence ID" value="TBU64966.1"/>
    <property type="molecule type" value="Genomic_DNA"/>
</dbReference>
<feature type="compositionally biased region" description="Polar residues" evidence="1">
    <location>
        <begin position="795"/>
        <end position="817"/>
    </location>
</feature>
<evidence type="ECO:0000313" key="2">
    <source>
        <dbReference type="EMBL" id="TBU64966.1"/>
    </source>
</evidence>
<accession>A0A4Q9QCR5</accession>
<organism evidence="2 3">
    <name type="scientific">Dichomitus squalens</name>
    <dbReference type="NCBI Taxonomy" id="114155"/>
    <lineage>
        <taxon>Eukaryota</taxon>
        <taxon>Fungi</taxon>
        <taxon>Dikarya</taxon>
        <taxon>Basidiomycota</taxon>
        <taxon>Agaricomycotina</taxon>
        <taxon>Agaricomycetes</taxon>
        <taxon>Polyporales</taxon>
        <taxon>Polyporaceae</taxon>
        <taxon>Dichomitus</taxon>
    </lineage>
</organism>
<evidence type="ECO:0000313" key="3">
    <source>
        <dbReference type="Proteomes" id="UP000292082"/>
    </source>
</evidence>
<protein>
    <submittedName>
        <fullName evidence="2">Uncharacterized protein</fullName>
    </submittedName>
</protein>
<feature type="compositionally biased region" description="Basic and acidic residues" evidence="1">
    <location>
        <begin position="482"/>
        <end position="492"/>
    </location>
</feature>
<feature type="compositionally biased region" description="Polar residues" evidence="1">
    <location>
        <begin position="1"/>
        <end position="15"/>
    </location>
</feature>
<gene>
    <name evidence="2" type="ORF">BD310DRAFT_913767</name>
</gene>
<feature type="region of interest" description="Disordered" evidence="1">
    <location>
        <begin position="469"/>
        <end position="494"/>
    </location>
</feature>
<feature type="region of interest" description="Disordered" evidence="1">
    <location>
        <begin position="186"/>
        <end position="233"/>
    </location>
</feature>
<dbReference type="Proteomes" id="UP000292082">
    <property type="component" value="Unassembled WGS sequence"/>
</dbReference>
<proteinExistence type="predicted"/>
<reference evidence="2 3" key="1">
    <citation type="submission" date="2019-01" db="EMBL/GenBank/DDBJ databases">
        <title>Draft genome sequences of three monokaryotic isolates of the white-rot basidiomycete fungus Dichomitus squalens.</title>
        <authorList>
            <consortium name="DOE Joint Genome Institute"/>
            <person name="Lopez S.C."/>
            <person name="Andreopoulos B."/>
            <person name="Pangilinan J."/>
            <person name="Lipzen A."/>
            <person name="Riley R."/>
            <person name="Ahrendt S."/>
            <person name="Ng V."/>
            <person name="Barry K."/>
            <person name="Daum C."/>
            <person name="Grigoriev I.V."/>
            <person name="Hilden K.S."/>
            <person name="Makela M.R."/>
            <person name="de Vries R.P."/>
        </authorList>
    </citation>
    <scope>NUCLEOTIDE SEQUENCE [LARGE SCALE GENOMIC DNA]</scope>
    <source>
        <strain evidence="2 3">CBS 464.89</strain>
    </source>
</reference>
<feature type="non-terminal residue" evidence="2">
    <location>
        <position position="885"/>
    </location>
</feature>
<feature type="region of interest" description="Disordered" evidence="1">
    <location>
        <begin position="280"/>
        <end position="397"/>
    </location>
</feature>
<feature type="region of interest" description="Disordered" evidence="1">
    <location>
        <begin position="576"/>
        <end position="596"/>
    </location>
</feature>
<dbReference type="AlphaFoldDB" id="A0A4Q9QCR5"/>
<feature type="compositionally biased region" description="Low complexity" evidence="1">
    <location>
        <begin position="707"/>
        <end position="724"/>
    </location>
</feature>
<sequence>MLPSNPNRKSFSLSLNLPLARRSSNSRPQKDRSRKTAPPPSREFSSPRNPLFPPSLPLKQEQPVLPLSLTDALDPSEKMKLLRKTKKLSRILGEMPIPVAINEASSQTSTPTDSPLGLFGLREEACSPASSSATSTVSLVKQQQPGMSLMGSLKRSITIGHGKAIMSQQSGVQRARSLASYPVTSPLPESVTTQTSPISRVGFARPEKPLPGIDDAREAGVPSATSSSRRDSLLSLSSIATARRRNSTSSSILVVERTLEQLQRARAAKLTRQLGENVPPDVLLRASSPPPRTPLAPSPSFSSFADSPMDVHDLQRSVRSGASTKRDCSRRRRLSLDVQTLGGRNPEAASSEAVAQRAMRKNGRASTKMRPSTADTIERSLSRRPSMMDDSDMDSDMDLDNVRSLSLEKKRALNVRRARKMAQMFGNDPPLALFQVTTVPARVADASFSGALGFAERSRCDSNATWISVTPSDIPAQPPIGDDDKRISDRSPTRNLSPLIFANPHSGTSSNCTTPYPGDILGDAESELLPYLNPEQDSVSDLCPASPLDLPPLAYPLSYPSQTNISVASSISVPPFSATPSEHSQAPLTSPTRSAFRAPSPPLVLNKLQWDAPLRSVSAPTSPPTVHSQLAPLSSLSAVPSGPVSALDLSASDPMFRMRRLRAAKLSRFFGVGMNDISGMLVSTDSLPSSPAGGAGTDHSICASPRSVSTQLSSSHTLSLSHSYSRTHHGDDDNVPPVPPVPPLEAVRTPSAETYSAPPSPCSPCVFSEPDYEEGRSRKSFGGGRSRSASRLPTCATSQPSQPAVQPRQPSVSSVTDTPAVADRNGSHSEHAALALQALTLGRPHATVVEVAAEYRKSRYFFRESRQPKTKELEMQAAIKQLRKI</sequence>
<evidence type="ECO:0000256" key="1">
    <source>
        <dbReference type="SAM" id="MobiDB-lite"/>
    </source>
</evidence>
<keyword evidence="3" id="KW-1185">Reference proteome</keyword>
<dbReference type="STRING" id="114155.A0A4Q9QCR5"/>
<feature type="compositionally biased region" description="Polar residues" evidence="1">
    <location>
        <begin position="576"/>
        <end position="593"/>
    </location>
</feature>
<feature type="region of interest" description="Disordered" evidence="1">
    <location>
        <begin position="687"/>
        <end position="829"/>
    </location>
</feature>
<name>A0A4Q9QCR5_9APHY</name>
<feature type="region of interest" description="Disordered" evidence="1">
    <location>
        <begin position="1"/>
        <end position="62"/>
    </location>
</feature>
<feature type="compositionally biased region" description="Low complexity" evidence="1">
    <location>
        <begin position="298"/>
        <end position="308"/>
    </location>
</feature>
<feature type="compositionally biased region" description="Pro residues" evidence="1">
    <location>
        <begin position="288"/>
        <end position="297"/>
    </location>
</feature>